<evidence type="ECO:0000313" key="3">
    <source>
        <dbReference type="Proteomes" id="UP000075884"/>
    </source>
</evidence>
<evidence type="ECO:0000313" key="2">
    <source>
        <dbReference type="EnsemblMetazoa" id="ADIR014571-PA"/>
    </source>
</evidence>
<keyword evidence="1" id="KW-1133">Transmembrane helix</keyword>
<dbReference type="AlphaFoldDB" id="A0A182NXJ4"/>
<keyword evidence="1" id="KW-0472">Membrane</keyword>
<keyword evidence="1" id="KW-0812">Transmembrane</keyword>
<feature type="transmembrane region" description="Helical" evidence="1">
    <location>
        <begin position="31"/>
        <end position="51"/>
    </location>
</feature>
<dbReference type="EnsemblMetazoa" id="ADIR014571-RA">
    <property type="protein sequence ID" value="ADIR014571-PA"/>
    <property type="gene ID" value="ADIR014571"/>
</dbReference>
<organism evidence="2 3">
    <name type="scientific">Anopheles dirus</name>
    <dbReference type="NCBI Taxonomy" id="7168"/>
    <lineage>
        <taxon>Eukaryota</taxon>
        <taxon>Metazoa</taxon>
        <taxon>Ecdysozoa</taxon>
        <taxon>Arthropoda</taxon>
        <taxon>Hexapoda</taxon>
        <taxon>Insecta</taxon>
        <taxon>Pterygota</taxon>
        <taxon>Neoptera</taxon>
        <taxon>Endopterygota</taxon>
        <taxon>Diptera</taxon>
        <taxon>Nematocera</taxon>
        <taxon>Culicoidea</taxon>
        <taxon>Culicidae</taxon>
        <taxon>Anophelinae</taxon>
        <taxon>Anopheles</taxon>
    </lineage>
</organism>
<reference evidence="2" key="2">
    <citation type="submission" date="2020-05" db="UniProtKB">
        <authorList>
            <consortium name="EnsemblMetazoa"/>
        </authorList>
    </citation>
    <scope>IDENTIFICATION</scope>
    <source>
        <strain evidence="2">WRAIR2</strain>
    </source>
</reference>
<reference evidence="3" key="1">
    <citation type="submission" date="2013-03" db="EMBL/GenBank/DDBJ databases">
        <title>The Genome Sequence of Anopheles dirus WRAIR2.</title>
        <authorList>
            <consortium name="The Broad Institute Genomics Platform"/>
            <person name="Neafsey D.E."/>
            <person name="Walton C."/>
            <person name="Walker B."/>
            <person name="Young S.K."/>
            <person name="Zeng Q."/>
            <person name="Gargeya S."/>
            <person name="Fitzgerald M."/>
            <person name="Haas B."/>
            <person name="Abouelleil A."/>
            <person name="Allen A.W."/>
            <person name="Alvarado L."/>
            <person name="Arachchi H.M."/>
            <person name="Berlin A.M."/>
            <person name="Chapman S.B."/>
            <person name="Gainer-Dewar J."/>
            <person name="Goldberg J."/>
            <person name="Griggs A."/>
            <person name="Gujja S."/>
            <person name="Hansen M."/>
            <person name="Howarth C."/>
            <person name="Imamovic A."/>
            <person name="Ireland A."/>
            <person name="Larimer J."/>
            <person name="McCowan C."/>
            <person name="Murphy C."/>
            <person name="Pearson M."/>
            <person name="Poon T.W."/>
            <person name="Priest M."/>
            <person name="Roberts A."/>
            <person name="Saif S."/>
            <person name="Shea T."/>
            <person name="Sisk P."/>
            <person name="Sykes S."/>
            <person name="Wortman J."/>
            <person name="Nusbaum C."/>
            <person name="Birren B."/>
        </authorList>
    </citation>
    <scope>NUCLEOTIDE SEQUENCE [LARGE SCALE GENOMIC DNA]</scope>
    <source>
        <strain evidence="3">WRAIR2</strain>
    </source>
</reference>
<dbReference type="Proteomes" id="UP000075884">
    <property type="component" value="Unassembled WGS sequence"/>
</dbReference>
<evidence type="ECO:0000256" key="1">
    <source>
        <dbReference type="SAM" id="Phobius"/>
    </source>
</evidence>
<sequence length="78" mass="9483">MFFFSLFTFSINTSEYDCTFSDYVPERMGRYSFQLSWAVFCFVFFLCWWLCSKGCIQLRTGNRFHFILFIFFSLHSTL</sequence>
<accession>A0A182NXJ4</accession>
<dbReference type="VEuPathDB" id="VectorBase:ADIR014571"/>
<proteinExistence type="predicted"/>
<keyword evidence="3" id="KW-1185">Reference proteome</keyword>
<name>A0A182NXJ4_9DIPT</name>
<protein>
    <submittedName>
        <fullName evidence="2">Uncharacterized protein</fullName>
    </submittedName>
</protein>